<gene>
    <name evidence="7" type="ORF">BJZ21_000525</name>
</gene>
<dbReference type="PANTHER" id="PTHR30055:SF234">
    <property type="entry name" value="HTH-TYPE TRANSCRIPTIONAL REGULATOR BETI"/>
    <property type="match status" value="1"/>
</dbReference>
<reference evidence="7 8" key="1">
    <citation type="submission" date="2020-07" db="EMBL/GenBank/DDBJ databases">
        <title>Sequencing the genomes of 1000 actinobacteria strains.</title>
        <authorList>
            <person name="Klenk H.-P."/>
        </authorList>
    </citation>
    <scope>NUCLEOTIDE SEQUENCE [LARGE SCALE GENOMIC DNA]</scope>
    <source>
        <strain evidence="7 8">DSM 21350</strain>
    </source>
</reference>
<dbReference type="AlphaFoldDB" id="A0A7Y9E3S8"/>
<sequence>MTPGAATSLPVEDGGGAGSTAPKRAYRSPLRAQQAAQTREAVLRAAVELFSADGWAATGIRDVARRAGVSVETVYGRHGSKLGLLLAAVDVGVVDDTEPQALAERPAVAALGVGTRRDRAGAAARVSSSINGRMAGLSRALRQAAAVDAAAAERLRELEERRRSDVATGLGRLLGAPATDEARDAVWALTSAEVYDLLVTSSGWSVAGYERWLTAEILHAVGEAPARDERSM</sequence>
<evidence type="ECO:0000256" key="5">
    <source>
        <dbReference type="SAM" id="MobiDB-lite"/>
    </source>
</evidence>
<feature type="domain" description="HTH tetR-type" evidence="6">
    <location>
        <begin position="36"/>
        <end position="96"/>
    </location>
</feature>
<keyword evidence="2 4" id="KW-0238">DNA-binding</keyword>
<evidence type="ECO:0000256" key="2">
    <source>
        <dbReference type="ARBA" id="ARBA00023125"/>
    </source>
</evidence>
<dbReference type="Pfam" id="PF00440">
    <property type="entry name" value="TetR_N"/>
    <property type="match status" value="1"/>
</dbReference>
<evidence type="ECO:0000259" key="6">
    <source>
        <dbReference type="PROSITE" id="PS50977"/>
    </source>
</evidence>
<dbReference type="PRINTS" id="PR00455">
    <property type="entry name" value="HTHTETR"/>
</dbReference>
<dbReference type="InterPro" id="IPR001647">
    <property type="entry name" value="HTH_TetR"/>
</dbReference>
<dbReference type="Gene3D" id="1.10.357.10">
    <property type="entry name" value="Tetracycline Repressor, domain 2"/>
    <property type="match status" value="1"/>
</dbReference>
<protein>
    <submittedName>
        <fullName evidence="7">AcrR family transcriptional regulator</fullName>
    </submittedName>
</protein>
<keyword evidence="1" id="KW-0805">Transcription regulation</keyword>
<keyword evidence="8" id="KW-1185">Reference proteome</keyword>
<evidence type="ECO:0000256" key="3">
    <source>
        <dbReference type="ARBA" id="ARBA00023163"/>
    </source>
</evidence>
<dbReference type="PROSITE" id="PS50977">
    <property type="entry name" value="HTH_TETR_2"/>
    <property type="match status" value="1"/>
</dbReference>
<comment type="caution">
    <text evidence="7">The sequence shown here is derived from an EMBL/GenBank/DDBJ whole genome shotgun (WGS) entry which is preliminary data.</text>
</comment>
<proteinExistence type="predicted"/>
<organism evidence="7 8">
    <name type="scientific">Nocardioides panaciterrulae</name>
    <dbReference type="NCBI Taxonomy" id="661492"/>
    <lineage>
        <taxon>Bacteria</taxon>
        <taxon>Bacillati</taxon>
        <taxon>Actinomycetota</taxon>
        <taxon>Actinomycetes</taxon>
        <taxon>Propionibacteriales</taxon>
        <taxon>Nocardioidaceae</taxon>
        <taxon>Nocardioides</taxon>
    </lineage>
</organism>
<dbReference type="PANTHER" id="PTHR30055">
    <property type="entry name" value="HTH-TYPE TRANSCRIPTIONAL REGULATOR RUTR"/>
    <property type="match status" value="1"/>
</dbReference>
<dbReference type="Proteomes" id="UP000535511">
    <property type="component" value="Unassembled WGS sequence"/>
</dbReference>
<dbReference type="InterPro" id="IPR009057">
    <property type="entry name" value="Homeodomain-like_sf"/>
</dbReference>
<feature type="region of interest" description="Disordered" evidence="5">
    <location>
        <begin position="1"/>
        <end position="32"/>
    </location>
</feature>
<dbReference type="EMBL" id="JACCBG010000001">
    <property type="protein sequence ID" value="NYD40442.1"/>
    <property type="molecule type" value="Genomic_DNA"/>
</dbReference>
<dbReference type="GO" id="GO:0000976">
    <property type="term" value="F:transcription cis-regulatory region binding"/>
    <property type="evidence" value="ECO:0007669"/>
    <property type="project" value="TreeGrafter"/>
</dbReference>
<feature type="DNA-binding region" description="H-T-H motif" evidence="4">
    <location>
        <begin position="59"/>
        <end position="78"/>
    </location>
</feature>
<evidence type="ECO:0000256" key="1">
    <source>
        <dbReference type="ARBA" id="ARBA00023015"/>
    </source>
</evidence>
<name>A0A7Y9E3S8_9ACTN</name>
<dbReference type="GO" id="GO:0003700">
    <property type="term" value="F:DNA-binding transcription factor activity"/>
    <property type="evidence" value="ECO:0007669"/>
    <property type="project" value="TreeGrafter"/>
</dbReference>
<evidence type="ECO:0000313" key="7">
    <source>
        <dbReference type="EMBL" id="NYD40442.1"/>
    </source>
</evidence>
<dbReference type="InterPro" id="IPR050109">
    <property type="entry name" value="HTH-type_TetR-like_transc_reg"/>
</dbReference>
<evidence type="ECO:0000313" key="8">
    <source>
        <dbReference type="Proteomes" id="UP000535511"/>
    </source>
</evidence>
<evidence type="ECO:0000256" key="4">
    <source>
        <dbReference type="PROSITE-ProRule" id="PRU00335"/>
    </source>
</evidence>
<dbReference type="SUPFAM" id="SSF46689">
    <property type="entry name" value="Homeodomain-like"/>
    <property type="match status" value="1"/>
</dbReference>
<dbReference type="RefSeq" id="WP_218851249.1">
    <property type="nucleotide sequence ID" value="NZ_JACCBG010000001.1"/>
</dbReference>
<keyword evidence="3" id="KW-0804">Transcription</keyword>
<accession>A0A7Y9E3S8</accession>